<feature type="transmembrane region" description="Helical" evidence="9">
    <location>
        <begin position="556"/>
        <end position="578"/>
    </location>
</feature>
<dbReference type="InterPro" id="IPR013525">
    <property type="entry name" value="ABC2_TM"/>
</dbReference>
<dbReference type="EMBL" id="JACMSC010000018">
    <property type="protein sequence ID" value="KAG6476260.1"/>
    <property type="molecule type" value="Genomic_DNA"/>
</dbReference>
<dbReference type="InterPro" id="IPR050352">
    <property type="entry name" value="ABCG_transporters"/>
</dbReference>
<dbReference type="Pfam" id="PF00005">
    <property type="entry name" value="ABC_tran"/>
    <property type="match status" value="1"/>
</dbReference>
<keyword evidence="5" id="KW-0547">Nucleotide-binding</keyword>
<evidence type="ECO:0000256" key="5">
    <source>
        <dbReference type="ARBA" id="ARBA00022741"/>
    </source>
</evidence>
<keyword evidence="12" id="KW-1185">Reference proteome</keyword>
<dbReference type="InterPro" id="IPR027417">
    <property type="entry name" value="P-loop_NTPase"/>
</dbReference>
<dbReference type="FunFam" id="3.40.50.300:FF:000337">
    <property type="entry name" value="ABC transporter G family member 22"/>
    <property type="match status" value="1"/>
</dbReference>
<dbReference type="GO" id="GO:0140359">
    <property type="term" value="F:ABC-type transporter activity"/>
    <property type="evidence" value="ECO:0007669"/>
    <property type="project" value="InterPro"/>
</dbReference>
<dbReference type="GO" id="GO:0016887">
    <property type="term" value="F:ATP hydrolysis activity"/>
    <property type="evidence" value="ECO:0007669"/>
    <property type="project" value="InterPro"/>
</dbReference>
<comment type="similarity">
    <text evidence="2">Belongs to the ABC transporter superfamily. ABCG family. Eye pigment precursor importer (TC 3.A.1.204) subfamily.</text>
</comment>
<dbReference type="Gene3D" id="3.40.50.300">
    <property type="entry name" value="P-loop containing nucleotide triphosphate hydrolases"/>
    <property type="match status" value="1"/>
</dbReference>
<dbReference type="PROSITE" id="PS50893">
    <property type="entry name" value="ABC_TRANSPORTER_2"/>
    <property type="match status" value="1"/>
</dbReference>
<dbReference type="AlphaFoldDB" id="A0A8J5EXG5"/>
<comment type="subcellular location">
    <subcellularLocation>
        <location evidence="1">Membrane</location>
        <topology evidence="1">Multi-pass membrane protein</topology>
    </subcellularLocation>
</comment>
<dbReference type="PROSITE" id="PS00211">
    <property type="entry name" value="ABC_TRANSPORTER_1"/>
    <property type="match status" value="1"/>
</dbReference>
<sequence length="768" mass="85805">MVLMEAKVLMPPKIQQTFQSMDEVYDLISRSRPVQDYNDGIRKARSADSIMGKLPNDGHFPWFSSRMNGSFVRKVSSERSDLTADGGNTAQNLLVTVAAIDNGTRSTGKSEHVVNYRTILSSPEKQENATHGFMDGNKDKESALWMKIKKEPSFPIYLKFSDVGYKVRRVNERPSPVSNSMEYVLQGVTGSVEPGEILALMGPSGGGKTTLLNILSGRIKIKSDSGSITYNDQPYSKALKQRIGFVLQDDVVFTSLTVRETLTYAALLRLPKTLTKQQKEERVMNVIFDLGLERCQDMIVGGASARGISGGERKRVCIGSEILLDPSLLFLDEPTSGLDSTTAIRIIQMLLNIAHAGKSVVITIHQPSSKIFNMFDKLILLGKGSSLYFGKASEAMIYFSSIGCRPLIPMNPAEFLIDLANGNINDKSIPMELELKSLNGSQQIKCHEDSPSPIDIHEYLLGVYETRVADVEKQKLLAPAPFDRRWIVQGGTSSNDLRVNWLEQCHILFCRGLKERRREYLNCIQVTQVITTATIIGSLWWDSDASSPKKLQDQVGLLFFMSVFWGHFPVFAAIFTFPKERAMLSKERSVDMYKLSAYFIARTMSDLPLDLILPTVFLLIVYFMAGLRSDFVAFLNSMLTIFLTIVAAQGLGLAVGASLMDVKKATTLASVIIITFILAGGYFIEKTPFFMEWIRYLSLNYHAYRLLLKAQYRCTNKSHNSYDPCESPYIKGFRLDNGGMEVGALIAMAFGYRILAYLFLKKTIVQSS</sequence>
<dbReference type="GO" id="GO:0005524">
    <property type="term" value="F:ATP binding"/>
    <property type="evidence" value="ECO:0007669"/>
    <property type="project" value="UniProtKB-KW"/>
</dbReference>
<gene>
    <name evidence="11" type="ORF">ZIOFF_065499</name>
</gene>
<evidence type="ECO:0000256" key="4">
    <source>
        <dbReference type="ARBA" id="ARBA00022692"/>
    </source>
</evidence>
<protein>
    <recommendedName>
        <fullName evidence="10">ABC transporter domain-containing protein</fullName>
    </recommendedName>
</protein>
<dbReference type="InterPro" id="IPR003439">
    <property type="entry name" value="ABC_transporter-like_ATP-bd"/>
</dbReference>
<feature type="transmembrane region" description="Helical" evidence="9">
    <location>
        <begin position="599"/>
        <end position="625"/>
    </location>
</feature>
<dbReference type="PANTHER" id="PTHR48041:SF66">
    <property type="entry name" value="ABC TRANSPORTER G FAMILY MEMBER 22-LIKE ISOFORM X1"/>
    <property type="match status" value="1"/>
</dbReference>
<accession>A0A8J5EXG5</accession>
<dbReference type="SMART" id="SM00382">
    <property type="entry name" value="AAA"/>
    <property type="match status" value="1"/>
</dbReference>
<dbReference type="InterPro" id="IPR003593">
    <property type="entry name" value="AAA+_ATPase"/>
</dbReference>
<dbReference type="InterPro" id="IPR017871">
    <property type="entry name" value="ABC_transporter-like_CS"/>
</dbReference>
<proteinExistence type="inferred from homology"/>
<dbReference type="Pfam" id="PF01061">
    <property type="entry name" value="ABC2_membrane"/>
    <property type="match status" value="1"/>
</dbReference>
<feature type="transmembrane region" description="Helical" evidence="9">
    <location>
        <begin position="742"/>
        <end position="760"/>
    </location>
</feature>
<dbReference type="Pfam" id="PF19055">
    <property type="entry name" value="ABC2_membrane_7"/>
    <property type="match status" value="1"/>
</dbReference>
<evidence type="ECO:0000256" key="3">
    <source>
        <dbReference type="ARBA" id="ARBA00022448"/>
    </source>
</evidence>
<dbReference type="GO" id="GO:0016020">
    <property type="term" value="C:membrane"/>
    <property type="evidence" value="ECO:0007669"/>
    <property type="project" value="UniProtKB-SubCell"/>
</dbReference>
<dbReference type="PANTHER" id="PTHR48041">
    <property type="entry name" value="ABC TRANSPORTER G FAMILY MEMBER 28"/>
    <property type="match status" value="1"/>
</dbReference>
<evidence type="ECO:0000256" key="1">
    <source>
        <dbReference type="ARBA" id="ARBA00004141"/>
    </source>
</evidence>
<keyword evidence="6" id="KW-0067">ATP-binding</keyword>
<feature type="domain" description="ABC transporter" evidence="10">
    <location>
        <begin position="158"/>
        <end position="408"/>
    </location>
</feature>
<keyword evidence="4 9" id="KW-0812">Transmembrane</keyword>
<evidence type="ECO:0000256" key="6">
    <source>
        <dbReference type="ARBA" id="ARBA00022840"/>
    </source>
</evidence>
<evidence type="ECO:0000256" key="8">
    <source>
        <dbReference type="ARBA" id="ARBA00023136"/>
    </source>
</evidence>
<evidence type="ECO:0000256" key="9">
    <source>
        <dbReference type="SAM" id="Phobius"/>
    </source>
</evidence>
<dbReference type="CDD" id="cd03213">
    <property type="entry name" value="ABCG_EPDR"/>
    <property type="match status" value="1"/>
</dbReference>
<keyword evidence="7 9" id="KW-1133">Transmembrane helix</keyword>
<dbReference type="Proteomes" id="UP000734854">
    <property type="component" value="Unassembled WGS sequence"/>
</dbReference>
<keyword evidence="8 9" id="KW-0472">Membrane</keyword>
<evidence type="ECO:0000313" key="11">
    <source>
        <dbReference type="EMBL" id="KAG6476260.1"/>
    </source>
</evidence>
<feature type="transmembrane region" description="Helical" evidence="9">
    <location>
        <begin position="631"/>
        <end position="653"/>
    </location>
</feature>
<dbReference type="SUPFAM" id="SSF52540">
    <property type="entry name" value="P-loop containing nucleoside triphosphate hydrolases"/>
    <property type="match status" value="1"/>
</dbReference>
<evidence type="ECO:0000259" key="10">
    <source>
        <dbReference type="PROSITE" id="PS50893"/>
    </source>
</evidence>
<evidence type="ECO:0000256" key="7">
    <source>
        <dbReference type="ARBA" id="ARBA00022989"/>
    </source>
</evidence>
<evidence type="ECO:0000256" key="2">
    <source>
        <dbReference type="ARBA" id="ARBA00005814"/>
    </source>
</evidence>
<evidence type="ECO:0000313" key="12">
    <source>
        <dbReference type="Proteomes" id="UP000734854"/>
    </source>
</evidence>
<comment type="caution">
    <text evidence="11">The sequence shown here is derived from an EMBL/GenBank/DDBJ whole genome shotgun (WGS) entry which is preliminary data.</text>
</comment>
<dbReference type="InterPro" id="IPR043926">
    <property type="entry name" value="ABCG_dom"/>
</dbReference>
<reference evidence="11 12" key="1">
    <citation type="submission" date="2020-08" db="EMBL/GenBank/DDBJ databases">
        <title>Plant Genome Project.</title>
        <authorList>
            <person name="Zhang R.-G."/>
        </authorList>
    </citation>
    <scope>NUCLEOTIDE SEQUENCE [LARGE SCALE GENOMIC DNA]</scope>
    <source>
        <tissue evidence="11">Rhizome</tissue>
    </source>
</reference>
<organism evidence="11 12">
    <name type="scientific">Zingiber officinale</name>
    <name type="common">Ginger</name>
    <name type="synonym">Amomum zingiber</name>
    <dbReference type="NCBI Taxonomy" id="94328"/>
    <lineage>
        <taxon>Eukaryota</taxon>
        <taxon>Viridiplantae</taxon>
        <taxon>Streptophyta</taxon>
        <taxon>Embryophyta</taxon>
        <taxon>Tracheophyta</taxon>
        <taxon>Spermatophyta</taxon>
        <taxon>Magnoliopsida</taxon>
        <taxon>Liliopsida</taxon>
        <taxon>Zingiberales</taxon>
        <taxon>Zingiberaceae</taxon>
        <taxon>Zingiber</taxon>
    </lineage>
</organism>
<name>A0A8J5EXG5_ZINOF</name>
<keyword evidence="3" id="KW-0813">Transport</keyword>
<feature type="transmembrane region" description="Helical" evidence="9">
    <location>
        <begin position="665"/>
        <end position="684"/>
    </location>
</feature>